<comment type="caution">
    <text evidence="1">The sequence shown here is derived from an EMBL/GenBank/DDBJ whole genome shotgun (WGS) entry which is preliminary data.</text>
</comment>
<dbReference type="Proteomes" id="UP001147782">
    <property type="component" value="Unassembled WGS sequence"/>
</dbReference>
<reference evidence="1" key="1">
    <citation type="submission" date="2022-11" db="EMBL/GenBank/DDBJ databases">
        <authorList>
            <person name="Petersen C."/>
        </authorList>
    </citation>
    <scope>NUCLEOTIDE SEQUENCE</scope>
    <source>
        <strain evidence="1">IBT 29864</strain>
    </source>
</reference>
<keyword evidence="2" id="KW-1185">Reference proteome</keyword>
<evidence type="ECO:0000313" key="2">
    <source>
        <dbReference type="Proteomes" id="UP001147782"/>
    </source>
</evidence>
<evidence type="ECO:0000313" key="1">
    <source>
        <dbReference type="EMBL" id="KAJ5368448.1"/>
    </source>
</evidence>
<name>A0A9W9RXY9_9EURO</name>
<dbReference type="RefSeq" id="XP_056553190.1">
    <property type="nucleotide sequence ID" value="XM_056701127.1"/>
</dbReference>
<reference evidence="1" key="2">
    <citation type="journal article" date="2023" name="IMA Fungus">
        <title>Comparative genomic study of the Penicillium genus elucidates a diverse pangenome and 15 lateral gene transfer events.</title>
        <authorList>
            <person name="Petersen C."/>
            <person name="Sorensen T."/>
            <person name="Nielsen M.R."/>
            <person name="Sondergaard T.E."/>
            <person name="Sorensen J.L."/>
            <person name="Fitzpatrick D.A."/>
            <person name="Frisvad J.C."/>
            <person name="Nielsen K.L."/>
        </authorList>
    </citation>
    <scope>NUCLEOTIDE SEQUENCE</scope>
    <source>
        <strain evidence="1">IBT 29864</strain>
    </source>
</reference>
<protein>
    <submittedName>
        <fullName evidence="1">Uncharacterized protein</fullName>
    </submittedName>
</protein>
<organism evidence="1 2">
    <name type="scientific">Penicillium cataractarum</name>
    <dbReference type="NCBI Taxonomy" id="2100454"/>
    <lineage>
        <taxon>Eukaryota</taxon>
        <taxon>Fungi</taxon>
        <taxon>Dikarya</taxon>
        <taxon>Ascomycota</taxon>
        <taxon>Pezizomycotina</taxon>
        <taxon>Eurotiomycetes</taxon>
        <taxon>Eurotiomycetidae</taxon>
        <taxon>Eurotiales</taxon>
        <taxon>Aspergillaceae</taxon>
        <taxon>Penicillium</taxon>
    </lineage>
</organism>
<proteinExistence type="predicted"/>
<dbReference type="GeneID" id="81440306"/>
<accession>A0A9W9RXY9</accession>
<sequence length="609" mass="68018">MPSESFIESFSRDWERCFDRKPISSNPVISDLDVEHNELAQTWKTFVRHLPPGTRVERGDRPPSVSDVVALVRNTQSLWRSQPRQRVFEQAGALCDRFVPTLETHATLLAVLPDADLFHAPLFYSVLQTLIKASAHYPHVIEGLITALLNIHSALILPSQPISSSTHLMPVAKIYALCFFFLAEFMDWFIRRSTCELLKSHSQDAYSEFHHLVSCIQRQARALTDSSDAMDVDMDEKSDAAYSPRALWEESQLSKVGRQGTDRRIAAQNTITRRLIWEIQQDAEERARIRRQRDQLLTDMLRAVNNQLRPVNSQTNGIVCMTTAAPDLVTSAFEWSRVSKRRLARLELQNASKHLEGFFENDDQIADLDPNAQIAIDSSVATTLQTWVTSPQSQALAVGGSPSNVYPSPVALISACYASFSRRARLPIIAHFCTLPEKDVKGLTRHQQGLIALTYSLIRQLIDCLPTVVDSDSLLDLSAERFRQLDGTISSWKAALALVDTLLHFVPPLLVCVIDGIDTIHDASTDAALRELIRVLLTHTRHQPQPANSECASPTFLFKVLFTVTGRPSALVETMSENQLILTEPTHSAEPTPSDAVLTSDLGVVMMNA</sequence>
<dbReference type="AlphaFoldDB" id="A0A9W9RXY9"/>
<dbReference type="OrthoDB" id="4840035at2759"/>
<gene>
    <name evidence="1" type="ORF">N7496_008208</name>
</gene>
<dbReference type="EMBL" id="JAPZBS010000007">
    <property type="protein sequence ID" value="KAJ5368448.1"/>
    <property type="molecule type" value="Genomic_DNA"/>
</dbReference>